<organism evidence="2 3">
    <name type="scientific">Aspergillus puulaauensis</name>
    <dbReference type="NCBI Taxonomy" id="1220207"/>
    <lineage>
        <taxon>Eukaryota</taxon>
        <taxon>Fungi</taxon>
        <taxon>Dikarya</taxon>
        <taxon>Ascomycota</taxon>
        <taxon>Pezizomycotina</taxon>
        <taxon>Eurotiomycetes</taxon>
        <taxon>Eurotiomycetidae</taxon>
        <taxon>Eurotiales</taxon>
        <taxon>Aspergillaceae</taxon>
        <taxon>Aspergillus</taxon>
    </lineage>
</organism>
<proteinExistence type="predicted"/>
<keyword evidence="3" id="KW-1185">Reference proteome</keyword>
<gene>
    <name evidence="2" type="ORF">APUU_40488A</name>
</gene>
<evidence type="ECO:0000313" key="2">
    <source>
        <dbReference type="EMBL" id="BCS24044.1"/>
    </source>
</evidence>
<feature type="region of interest" description="Disordered" evidence="1">
    <location>
        <begin position="173"/>
        <end position="219"/>
    </location>
</feature>
<accession>A0A7R7XNT4</accession>
<reference evidence="2" key="2">
    <citation type="submission" date="2021-02" db="EMBL/GenBank/DDBJ databases">
        <title>Aspergillus puulaauensis MK2 genome sequence.</title>
        <authorList>
            <person name="Futagami T."/>
            <person name="Mori K."/>
            <person name="Kadooka C."/>
            <person name="Tanaka T."/>
        </authorList>
    </citation>
    <scope>NUCLEOTIDE SEQUENCE</scope>
    <source>
        <strain evidence="2">MK2</strain>
    </source>
</reference>
<name>A0A7R7XNT4_9EURO</name>
<dbReference type="EMBL" id="AP024446">
    <property type="protein sequence ID" value="BCS24044.1"/>
    <property type="molecule type" value="Genomic_DNA"/>
</dbReference>
<protein>
    <submittedName>
        <fullName evidence="2">Uncharacterized protein</fullName>
    </submittedName>
</protein>
<evidence type="ECO:0000313" key="3">
    <source>
        <dbReference type="Proteomes" id="UP000654913"/>
    </source>
</evidence>
<dbReference type="GeneID" id="64974049"/>
<dbReference type="RefSeq" id="XP_041556238.1">
    <property type="nucleotide sequence ID" value="XM_041703565.1"/>
</dbReference>
<feature type="compositionally biased region" description="Low complexity" evidence="1">
    <location>
        <begin position="174"/>
        <end position="219"/>
    </location>
</feature>
<sequence length="219" mass="23158">MASNRCSGHVTFNEVYNGAISEWPENLPGYICKAPPVGPESAPRLAQCCSGHVYNITSPTSPDDPAYPVTCATLCQVDPAFDAKNESNPFGWSDFFMCLSDGGKPDSGIVNCGTVTVKGEPAPTSFSSTPSGTWLQDWTTYWTYETYSDYMFTYWMEVDDYATADGEHTTKTVDGAASTSATTTATTNPPSGTAASTSSGTDASSTVELSSSSSIDQDA</sequence>
<dbReference type="Proteomes" id="UP000654913">
    <property type="component" value="Chromosome 4"/>
</dbReference>
<reference evidence="2" key="1">
    <citation type="submission" date="2021-01" db="EMBL/GenBank/DDBJ databases">
        <authorList>
            <consortium name="Aspergillus puulaauensis MK2 genome sequencing consortium"/>
            <person name="Kazuki M."/>
            <person name="Futagami T."/>
        </authorList>
    </citation>
    <scope>NUCLEOTIDE SEQUENCE</scope>
    <source>
        <strain evidence="2">MK2</strain>
    </source>
</reference>
<evidence type="ECO:0000256" key="1">
    <source>
        <dbReference type="SAM" id="MobiDB-lite"/>
    </source>
</evidence>
<dbReference type="KEGG" id="apuu:APUU_40488A"/>
<dbReference type="AlphaFoldDB" id="A0A7R7XNT4"/>
<dbReference type="OrthoDB" id="4494065at2759"/>